<feature type="region of interest" description="Disordered" evidence="1">
    <location>
        <begin position="296"/>
        <end position="360"/>
    </location>
</feature>
<evidence type="ECO:0000313" key="2">
    <source>
        <dbReference type="EMBL" id="GAV98626.1"/>
    </source>
</evidence>
<protein>
    <submittedName>
        <fullName evidence="2">Protein kinase</fullName>
    </submittedName>
</protein>
<proteinExistence type="predicted"/>
<evidence type="ECO:0000256" key="1">
    <source>
        <dbReference type="SAM" id="MobiDB-lite"/>
    </source>
</evidence>
<keyword evidence="2" id="KW-0418">Kinase</keyword>
<evidence type="ECO:0000313" key="3">
    <source>
        <dbReference type="Proteomes" id="UP000188533"/>
    </source>
</evidence>
<sequence length="481" mass="53663">MGARDVTVSSSQVPSSAQREGASRRNEPPRSAHIPSTEEVPSRLSEGTINLPTGVGTGGPALISAPGQIDPTMLAPSMQGFPLPTGTNPERPSTPLRIHHVSDSVTYFATPSSHHSGSYTGALPVDESHTVEEAYRYLQMDLEAVRILPVEKWALCCLNIDINKGREKLLPGVKKAFDKYLEIVDDAKNEKDPRLYPALVATFDLCTNGDSDTLVFYRQDPSKIAGSLVLESPDIGAVFKELLEDPTKVKRKNLELKEGERTMWAHMHGLIEVKHQHGVIVDGEFGRDAGKIYRMKKDQEQAKVTSDKSKVNKNTNKRDRDDSDADEDINKPVSKTRRSNTPVQSTSNSRVSSQHTFEDDLKRTKEGLAKKARQQLGGYARDALSFGFPRKTRASEKAFMDKCKEKATGEHAWVLNHLPEIYYSFDIDCSAESPQAQLKEIFGEEYEMHVVRGIIMEELQPLSSLETEREYAQVFYDIVQC</sequence>
<dbReference type="STRING" id="5353.A0A1Q3DUI1"/>
<feature type="compositionally biased region" description="Basic and acidic residues" evidence="1">
    <location>
        <begin position="296"/>
        <end position="321"/>
    </location>
</feature>
<gene>
    <name evidence="2" type="ORF">LENED_000013</name>
</gene>
<dbReference type="AlphaFoldDB" id="A0A1Q3DUI1"/>
<reference evidence="2 3" key="1">
    <citation type="submission" date="2016-08" db="EMBL/GenBank/DDBJ databases">
        <authorList>
            <consortium name="Lentinula edodes genome sequencing consortium"/>
            <person name="Sakamoto Y."/>
            <person name="Nakade K."/>
            <person name="Sato S."/>
            <person name="Yoshida Y."/>
            <person name="Miyazaki K."/>
            <person name="Natsume S."/>
            <person name="Konno N."/>
        </authorList>
    </citation>
    <scope>NUCLEOTIDE SEQUENCE [LARGE SCALE GENOMIC DNA]</scope>
    <source>
        <strain evidence="2 3">NBRC 111202</strain>
    </source>
</reference>
<feature type="compositionally biased region" description="Basic and acidic residues" evidence="1">
    <location>
        <begin position="21"/>
        <end position="30"/>
    </location>
</feature>
<feature type="compositionally biased region" description="Polar residues" evidence="1">
    <location>
        <begin position="7"/>
        <end position="18"/>
    </location>
</feature>
<dbReference type="GO" id="GO:0016301">
    <property type="term" value="F:kinase activity"/>
    <property type="evidence" value="ECO:0007669"/>
    <property type="project" value="UniProtKB-KW"/>
</dbReference>
<feature type="compositionally biased region" description="Polar residues" evidence="1">
    <location>
        <begin position="339"/>
        <end position="355"/>
    </location>
</feature>
<reference evidence="2 3" key="2">
    <citation type="submission" date="2017-02" db="EMBL/GenBank/DDBJ databases">
        <title>A genome survey and senescence transcriptome analysis in Lentinula edodes.</title>
        <authorList>
            <person name="Sakamoto Y."/>
            <person name="Nakade K."/>
            <person name="Sato S."/>
            <person name="Yoshida Y."/>
            <person name="Miyazaki K."/>
            <person name="Natsume S."/>
            <person name="Konno N."/>
        </authorList>
    </citation>
    <scope>NUCLEOTIDE SEQUENCE [LARGE SCALE GENOMIC DNA]</scope>
    <source>
        <strain evidence="2 3">NBRC 111202</strain>
    </source>
</reference>
<accession>A0A1Q3DUI1</accession>
<organism evidence="2 3">
    <name type="scientific">Lentinula edodes</name>
    <name type="common">Shiitake mushroom</name>
    <name type="synonym">Lentinus edodes</name>
    <dbReference type="NCBI Taxonomy" id="5353"/>
    <lineage>
        <taxon>Eukaryota</taxon>
        <taxon>Fungi</taxon>
        <taxon>Dikarya</taxon>
        <taxon>Basidiomycota</taxon>
        <taxon>Agaricomycotina</taxon>
        <taxon>Agaricomycetes</taxon>
        <taxon>Agaricomycetidae</taxon>
        <taxon>Agaricales</taxon>
        <taxon>Marasmiineae</taxon>
        <taxon>Omphalotaceae</taxon>
        <taxon>Lentinula</taxon>
    </lineage>
</organism>
<keyword evidence="3" id="KW-1185">Reference proteome</keyword>
<feature type="region of interest" description="Disordered" evidence="1">
    <location>
        <begin position="1"/>
        <end position="64"/>
    </location>
</feature>
<dbReference type="EMBL" id="BDGU01000001">
    <property type="protein sequence ID" value="GAV98626.1"/>
    <property type="molecule type" value="Genomic_DNA"/>
</dbReference>
<name>A0A1Q3DUI1_LENED</name>
<comment type="caution">
    <text evidence="2">The sequence shown here is derived from an EMBL/GenBank/DDBJ whole genome shotgun (WGS) entry which is preliminary data.</text>
</comment>
<keyword evidence="2" id="KW-0808">Transferase</keyword>
<dbReference type="Proteomes" id="UP000188533">
    <property type="component" value="Unassembled WGS sequence"/>
</dbReference>